<dbReference type="AlphaFoldDB" id="A0A1G6V8I0"/>
<proteinExistence type="predicted"/>
<dbReference type="InterPro" id="IPR021527">
    <property type="entry name" value="DUF2795"/>
</dbReference>
<dbReference type="Pfam" id="PF11387">
    <property type="entry name" value="DUF2795"/>
    <property type="match status" value="1"/>
</dbReference>
<reference evidence="2" key="1">
    <citation type="submission" date="2016-09" db="EMBL/GenBank/DDBJ databases">
        <authorList>
            <person name="Varghese N."/>
            <person name="Submissions S."/>
        </authorList>
    </citation>
    <scope>NUCLEOTIDE SEQUENCE [LARGE SCALE GENOMIC DNA]</scope>
    <source>
        <strain evidence="2">TNe-862</strain>
    </source>
</reference>
<gene>
    <name evidence="1" type="ORF">SAMN05421548_12089</name>
</gene>
<dbReference type="OrthoDB" id="9100629at2"/>
<dbReference type="Proteomes" id="UP000198908">
    <property type="component" value="Unassembled WGS sequence"/>
</dbReference>
<keyword evidence="2" id="KW-1185">Reference proteome</keyword>
<accession>A0A1G6V8I0</accession>
<evidence type="ECO:0008006" key="3">
    <source>
        <dbReference type="Google" id="ProtNLM"/>
    </source>
</evidence>
<protein>
    <recommendedName>
        <fullName evidence="3">DUF2795 domain-containing protein</fullName>
    </recommendedName>
</protein>
<organism evidence="1 2">
    <name type="scientific">Paraburkholderia lycopersici</name>
    <dbReference type="NCBI Taxonomy" id="416944"/>
    <lineage>
        <taxon>Bacteria</taxon>
        <taxon>Pseudomonadati</taxon>
        <taxon>Pseudomonadota</taxon>
        <taxon>Betaproteobacteria</taxon>
        <taxon>Burkholderiales</taxon>
        <taxon>Burkholderiaceae</taxon>
        <taxon>Paraburkholderia</taxon>
    </lineage>
</organism>
<evidence type="ECO:0000313" key="1">
    <source>
        <dbReference type="EMBL" id="SDD50000.1"/>
    </source>
</evidence>
<sequence length="97" mass="10413">MKPACDTTHGTRHGTARADAEALSARVLHALERVNWPAHLATLIKSAERSGAPHEVIEALEHLPDEVFGSFPEVSASIIAARLRKPGNAQRDSAAQE</sequence>
<dbReference type="EMBL" id="FMYQ01000020">
    <property type="protein sequence ID" value="SDD50000.1"/>
    <property type="molecule type" value="Genomic_DNA"/>
</dbReference>
<name>A0A1G6V8I0_9BURK</name>
<dbReference type="RefSeq" id="WP_143189304.1">
    <property type="nucleotide sequence ID" value="NZ_FMYQ01000020.1"/>
</dbReference>
<evidence type="ECO:0000313" key="2">
    <source>
        <dbReference type="Proteomes" id="UP000198908"/>
    </source>
</evidence>
<dbReference type="STRING" id="416944.SAMN05421548_12089"/>